<protein>
    <recommendedName>
        <fullName evidence="4">CCHC-type domain-containing protein</fullName>
    </recommendedName>
</protein>
<evidence type="ECO:0000256" key="3">
    <source>
        <dbReference type="SAM" id="MobiDB-lite"/>
    </source>
</evidence>
<keyword evidence="6" id="KW-1185">Reference proteome</keyword>
<keyword evidence="2" id="KW-0479">Metal-binding</keyword>
<feature type="region of interest" description="Disordered" evidence="3">
    <location>
        <begin position="1"/>
        <end position="21"/>
    </location>
</feature>
<name>A0A9Q3EME6_9BASI</name>
<dbReference type="AlphaFoldDB" id="A0A9Q3EME6"/>
<keyword evidence="2" id="KW-0863">Zinc-finger</keyword>
<reference evidence="5" key="1">
    <citation type="submission" date="2021-03" db="EMBL/GenBank/DDBJ databases">
        <title>Draft genome sequence of rust myrtle Austropuccinia psidii MF-1, a brazilian biotype.</title>
        <authorList>
            <person name="Quecine M.C."/>
            <person name="Pachon D.M.R."/>
            <person name="Bonatelli M.L."/>
            <person name="Correr F.H."/>
            <person name="Franceschini L.M."/>
            <person name="Leite T.F."/>
            <person name="Margarido G.R.A."/>
            <person name="Almeida C.A."/>
            <person name="Ferrarezi J.A."/>
            <person name="Labate C.A."/>
        </authorList>
    </citation>
    <scope>NUCLEOTIDE SEQUENCE</scope>
    <source>
        <strain evidence="5">MF-1</strain>
    </source>
</reference>
<evidence type="ECO:0000313" key="6">
    <source>
        <dbReference type="Proteomes" id="UP000765509"/>
    </source>
</evidence>
<evidence type="ECO:0000259" key="4">
    <source>
        <dbReference type="PROSITE" id="PS50158"/>
    </source>
</evidence>
<dbReference type="Gene3D" id="4.10.60.10">
    <property type="entry name" value="Zinc finger, CCHC-type"/>
    <property type="match status" value="1"/>
</dbReference>
<evidence type="ECO:0000256" key="2">
    <source>
        <dbReference type="PROSITE-ProRule" id="PRU00047"/>
    </source>
</evidence>
<dbReference type="SUPFAM" id="SSF57756">
    <property type="entry name" value="Retrovirus zinc finger-like domains"/>
    <property type="match status" value="1"/>
</dbReference>
<accession>A0A9Q3EME6</accession>
<gene>
    <name evidence="5" type="ORF">O181_063414</name>
</gene>
<comment type="caution">
    <text evidence="5">The sequence shown here is derived from an EMBL/GenBank/DDBJ whole genome shotgun (WGS) entry which is preliminary data.</text>
</comment>
<evidence type="ECO:0000313" key="5">
    <source>
        <dbReference type="EMBL" id="MBW0523699.1"/>
    </source>
</evidence>
<keyword evidence="1" id="KW-0507">mRNA processing</keyword>
<organism evidence="5 6">
    <name type="scientific">Austropuccinia psidii MF-1</name>
    <dbReference type="NCBI Taxonomy" id="1389203"/>
    <lineage>
        <taxon>Eukaryota</taxon>
        <taxon>Fungi</taxon>
        <taxon>Dikarya</taxon>
        <taxon>Basidiomycota</taxon>
        <taxon>Pucciniomycotina</taxon>
        <taxon>Pucciniomycetes</taxon>
        <taxon>Pucciniales</taxon>
        <taxon>Sphaerophragmiaceae</taxon>
        <taxon>Austropuccinia</taxon>
    </lineage>
</organism>
<proteinExistence type="predicted"/>
<keyword evidence="2" id="KW-0862">Zinc</keyword>
<dbReference type="GO" id="GO:0006397">
    <property type="term" value="P:mRNA processing"/>
    <property type="evidence" value="ECO:0007669"/>
    <property type="project" value="UniProtKB-KW"/>
</dbReference>
<evidence type="ECO:0000256" key="1">
    <source>
        <dbReference type="ARBA" id="ARBA00022664"/>
    </source>
</evidence>
<dbReference type="InterPro" id="IPR001878">
    <property type="entry name" value="Znf_CCHC"/>
</dbReference>
<dbReference type="GO" id="GO:0008270">
    <property type="term" value="F:zinc ion binding"/>
    <property type="evidence" value="ECO:0007669"/>
    <property type="project" value="UniProtKB-KW"/>
</dbReference>
<sequence length="108" mass="12247">MGRNWYKPPIKDNTSGKPISIPNKPQDIATLKCHKCGSKSHLANNCPKRTRINRIGIEKAEDTKETVDVSLQKIDCEPSEEEEFKDELSIEIINVSLEVTEVHIHLPQ</sequence>
<dbReference type="InterPro" id="IPR036875">
    <property type="entry name" value="Znf_CCHC_sf"/>
</dbReference>
<dbReference type="Proteomes" id="UP000765509">
    <property type="component" value="Unassembled WGS sequence"/>
</dbReference>
<feature type="domain" description="CCHC-type" evidence="4">
    <location>
        <begin position="32"/>
        <end position="48"/>
    </location>
</feature>
<dbReference type="GO" id="GO:0003676">
    <property type="term" value="F:nucleic acid binding"/>
    <property type="evidence" value="ECO:0007669"/>
    <property type="project" value="InterPro"/>
</dbReference>
<dbReference type="PROSITE" id="PS50158">
    <property type="entry name" value="ZF_CCHC"/>
    <property type="match status" value="1"/>
</dbReference>
<dbReference type="EMBL" id="AVOT02030509">
    <property type="protein sequence ID" value="MBW0523699.1"/>
    <property type="molecule type" value="Genomic_DNA"/>
</dbReference>